<dbReference type="EMBL" id="CP014230">
    <property type="protein sequence ID" value="AMD93785.1"/>
    <property type="molecule type" value="Genomic_DNA"/>
</dbReference>
<gene>
    <name evidence="1" type="ORF">AXF15_12195</name>
</gene>
<dbReference type="OrthoDB" id="5459009at2"/>
<dbReference type="Proteomes" id="UP000063964">
    <property type="component" value="Chromosome"/>
</dbReference>
<proteinExistence type="predicted"/>
<dbReference type="KEGG" id="doa:AXF15_12195"/>
<evidence type="ECO:0000313" key="1">
    <source>
        <dbReference type="EMBL" id="AMD93785.1"/>
    </source>
</evidence>
<dbReference type="RefSeq" id="WP_066608006.1">
    <property type="nucleotide sequence ID" value="NZ_CP014230.1"/>
</dbReference>
<keyword evidence="2" id="KW-1185">Reference proteome</keyword>
<dbReference type="STRING" id="888061.AXF15_12195"/>
<protein>
    <submittedName>
        <fullName evidence="1">Uncharacterized protein</fullName>
    </submittedName>
</protein>
<dbReference type="AlphaFoldDB" id="A0A109W6K5"/>
<reference evidence="2" key="1">
    <citation type="submission" date="2016-02" db="EMBL/GenBank/DDBJ databases">
        <authorList>
            <person name="Holder M.E."/>
            <person name="Ajami N.J."/>
            <person name="Petrosino J.F."/>
        </authorList>
    </citation>
    <scope>NUCLEOTIDE SEQUENCE [LARGE SCALE GENOMIC DNA]</scope>
    <source>
        <strain evidence="2">DSM 12838</strain>
    </source>
</reference>
<name>A0A109W6K5_9BACT</name>
<sequence>MTAFLDFLREYARRVRETEESALNLLHDRNDESGYREGMRQKATLLAGLHDQAAPLLADLPADRRTTIEDRLRAFSGSAQNSLDIGSVFYMSALLYPENHQPGQPNDLEIWLAGLEKEA</sequence>
<organism evidence="1 2">
    <name type="scientific">Desulfomicrobium orale DSM 12838</name>
    <dbReference type="NCBI Taxonomy" id="888061"/>
    <lineage>
        <taxon>Bacteria</taxon>
        <taxon>Pseudomonadati</taxon>
        <taxon>Thermodesulfobacteriota</taxon>
        <taxon>Desulfovibrionia</taxon>
        <taxon>Desulfovibrionales</taxon>
        <taxon>Desulfomicrobiaceae</taxon>
        <taxon>Desulfomicrobium</taxon>
    </lineage>
</organism>
<evidence type="ECO:0000313" key="2">
    <source>
        <dbReference type="Proteomes" id="UP000063964"/>
    </source>
</evidence>
<accession>A0A109W6K5</accession>